<evidence type="ECO:0000256" key="1">
    <source>
        <dbReference type="SAM" id="MobiDB-lite"/>
    </source>
</evidence>
<feature type="compositionally biased region" description="Basic and acidic residues" evidence="1">
    <location>
        <begin position="35"/>
        <end position="49"/>
    </location>
</feature>
<comment type="caution">
    <text evidence="2">The sequence shown here is derived from an EMBL/GenBank/DDBJ whole genome shotgun (WGS) entry which is preliminary data.</text>
</comment>
<name>A0A918ZTF6_9ACTN</name>
<evidence type="ECO:0000313" key="3">
    <source>
        <dbReference type="Proteomes" id="UP000603227"/>
    </source>
</evidence>
<dbReference type="AlphaFoldDB" id="A0A918ZTF6"/>
<organism evidence="2 3">
    <name type="scientific">Streptomyces capitiformicae</name>
    <dbReference type="NCBI Taxonomy" id="2014920"/>
    <lineage>
        <taxon>Bacteria</taxon>
        <taxon>Bacillati</taxon>
        <taxon>Actinomycetota</taxon>
        <taxon>Actinomycetes</taxon>
        <taxon>Kitasatosporales</taxon>
        <taxon>Streptomycetaceae</taxon>
        <taxon>Streptomyces</taxon>
    </lineage>
</organism>
<dbReference type="EMBL" id="BNAT01000073">
    <property type="protein sequence ID" value="GHE69225.1"/>
    <property type="molecule type" value="Genomic_DNA"/>
</dbReference>
<evidence type="ECO:0000313" key="2">
    <source>
        <dbReference type="EMBL" id="GHE69225.1"/>
    </source>
</evidence>
<gene>
    <name evidence="2" type="ORF">GCM10017771_92960</name>
</gene>
<proteinExistence type="predicted"/>
<sequence>MAVEKTKDAVDAADKVTPPVTPKPKEKPAPAPPAKAKEAPEAKKGDSGGKKGRRRG</sequence>
<dbReference type="Proteomes" id="UP000603227">
    <property type="component" value="Unassembled WGS sequence"/>
</dbReference>
<accession>A0A918ZTF6</accession>
<reference evidence="2" key="1">
    <citation type="journal article" date="2014" name="Int. J. Syst. Evol. Microbiol.">
        <title>Complete genome sequence of Corynebacterium casei LMG S-19264T (=DSM 44701T), isolated from a smear-ripened cheese.</title>
        <authorList>
            <consortium name="US DOE Joint Genome Institute (JGI-PGF)"/>
            <person name="Walter F."/>
            <person name="Albersmeier A."/>
            <person name="Kalinowski J."/>
            <person name="Ruckert C."/>
        </authorList>
    </citation>
    <scope>NUCLEOTIDE SEQUENCE</scope>
    <source>
        <strain evidence="2">CGMCC 4.7403</strain>
    </source>
</reference>
<feature type="region of interest" description="Disordered" evidence="1">
    <location>
        <begin position="1"/>
        <end position="56"/>
    </location>
</feature>
<reference evidence="2" key="2">
    <citation type="submission" date="2020-09" db="EMBL/GenBank/DDBJ databases">
        <authorList>
            <person name="Sun Q."/>
            <person name="Zhou Y."/>
        </authorList>
    </citation>
    <scope>NUCLEOTIDE SEQUENCE</scope>
    <source>
        <strain evidence="2">CGMCC 4.7403</strain>
    </source>
</reference>
<dbReference type="RefSeq" id="WP_189788435.1">
    <property type="nucleotide sequence ID" value="NZ_BNAT01000073.1"/>
</dbReference>
<keyword evidence="3" id="KW-1185">Reference proteome</keyword>
<protein>
    <submittedName>
        <fullName evidence="2">Uncharacterized protein</fullName>
    </submittedName>
</protein>
<feature type="compositionally biased region" description="Basic and acidic residues" evidence="1">
    <location>
        <begin position="1"/>
        <end position="14"/>
    </location>
</feature>